<dbReference type="PANTHER" id="PTHR46137">
    <property type="entry name" value="OS05G0310600 PROTEIN"/>
    <property type="match status" value="1"/>
</dbReference>
<dbReference type="Pfam" id="PF04970">
    <property type="entry name" value="LRAT"/>
    <property type="match status" value="1"/>
</dbReference>
<protein>
    <submittedName>
        <fullName evidence="2">Lecithin retinol acyltransferase family protein</fullName>
    </submittedName>
</protein>
<dbReference type="Gene3D" id="3.90.1720.10">
    <property type="entry name" value="endopeptidase domain like (from Nostoc punctiforme)"/>
    <property type="match status" value="1"/>
</dbReference>
<dbReference type="PANTHER" id="PTHR46137:SF3">
    <property type="entry name" value="OS05G0310600 PROTEIN"/>
    <property type="match status" value="1"/>
</dbReference>
<evidence type="ECO:0000313" key="2">
    <source>
        <dbReference type="EMBL" id="MBE9105202.1"/>
    </source>
</evidence>
<organism evidence="2 3">
    <name type="scientific">Nostoc cf. edaphicum LEGE 07299</name>
    <dbReference type="NCBI Taxonomy" id="2777974"/>
    <lineage>
        <taxon>Bacteria</taxon>
        <taxon>Bacillati</taxon>
        <taxon>Cyanobacteriota</taxon>
        <taxon>Cyanophyceae</taxon>
        <taxon>Nostocales</taxon>
        <taxon>Nostocaceae</taxon>
        <taxon>Nostoc</taxon>
    </lineage>
</organism>
<keyword evidence="2" id="KW-0808">Transferase</keyword>
<dbReference type="RefSeq" id="WP_194043218.1">
    <property type="nucleotide sequence ID" value="NZ_JADEXF010000253.1"/>
</dbReference>
<proteinExistence type="predicted"/>
<dbReference type="PROSITE" id="PS51934">
    <property type="entry name" value="LRAT"/>
    <property type="match status" value="1"/>
</dbReference>
<feature type="domain" description="LRAT" evidence="1">
    <location>
        <begin position="11"/>
        <end position="118"/>
    </location>
</feature>
<evidence type="ECO:0000313" key="3">
    <source>
        <dbReference type="Proteomes" id="UP000647836"/>
    </source>
</evidence>
<keyword evidence="3" id="KW-1185">Reference proteome</keyword>
<gene>
    <name evidence="2" type="ORF">IQ229_09700</name>
</gene>
<dbReference type="Proteomes" id="UP000647836">
    <property type="component" value="Unassembled WGS sequence"/>
</dbReference>
<sequence length="161" mass="18289">MATGDHIFIWGGNSIVPTFTHHGIDCGNDEVIHFTGLNNKIKPVIQQTSLVTFASSNVKEKKEVYALDYDVLGIPYDAPDIVIQRAESFIGEGKYNLFENNCEHFAFFCKTGIKKSYQIEKLNEDGLHGRGVSSLYIWSIGSLINHFFGNQQRKYRKIRVK</sequence>
<evidence type="ECO:0000259" key="1">
    <source>
        <dbReference type="PROSITE" id="PS51934"/>
    </source>
</evidence>
<dbReference type="EMBL" id="JADEXF010000253">
    <property type="protein sequence ID" value="MBE9105202.1"/>
    <property type="molecule type" value="Genomic_DNA"/>
</dbReference>
<reference evidence="2 3" key="1">
    <citation type="submission" date="2020-10" db="EMBL/GenBank/DDBJ databases">
        <authorList>
            <person name="Castelo-Branco R."/>
            <person name="Eusebio N."/>
            <person name="Adriana R."/>
            <person name="Vieira A."/>
            <person name="Brugerolle De Fraissinette N."/>
            <person name="Rezende De Castro R."/>
            <person name="Schneider M.P."/>
            <person name="Vasconcelos V."/>
            <person name="Leao P.N."/>
        </authorList>
    </citation>
    <scope>NUCLEOTIDE SEQUENCE [LARGE SCALE GENOMIC DNA]</scope>
    <source>
        <strain evidence="2 3">LEGE 07299</strain>
    </source>
</reference>
<accession>A0ABR9TXQ7</accession>
<dbReference type="GO" id="GO:0016746">
    <property type="term" value="F:acyltransferase activity"/>
    <property type="evidence" value="ECO:0007669"/>
    <property type="project" value="UniProtKB-KW"/>
</dbReference>
<name>A0ABR9TXQ7_9NOSO</name>
<keyword evidence="2" id="KW-0012">Acyltransferase</keyword>
<comment type="caution">
    <text evidence="2">The sequence shown here is derived from an EMBL/GenBank/DDBJ whole genome shotgun (WGS) entry which is preliminary data.</text>
</comment>
<dbReference type="InterPro" id="IPR007053">
    <property type="entry name" value="LRAT_dom"/>
</dbReference>